<gene>
    <name evidence="2" type="ORF">CT157_03385</name>
</gene>
<name>A0A3T0JNU0_PSESX</name>
<protein>
    <submittedName>
        <fullName evidence="2">Flp family type IVb pilin</fullName>
    </submittedName>
</protein>
<sequence length="71" mass="7726">MFRMIVDYLMAKALLLYKHEEGASAIEYAIVVAMVAVVVVVFVTPLGDRMLAIFNNVLVSLGGTAQTRPTP</sequence>
<keyword evidence="1" id="KW-0472">Membrane</keyword>
<reference evidence="2 3" key="1">
    <citation type="submission" date="2017-11" db="EMBL/GenBank/DDBJ databases">
        <title>Effect of PGPRs.</title>
        <authorList>
            <person name="Oliva R."/>
            <person name="Nong J."/>
            <person name="Roman V."/>
        </authorList>
    </citation>
    <scope>NUCLEOTIDE SEQUENCE [LARGE SCALE GENOMIC DNA]</scope>
    <source>
        <strain evidence="2">Inb918</strain>
    </source>
</reference>
<dbReference type="Proteomes" id="UP000282760">
    <property type="component" value="Chromosome"/>
</dbReference>
<keyword evidence="1" id="KW-0812">Transmembrane</keyword>
<organism evidence="2 3">
    <name type="scientific">Pseudomonas syringae</name>
    <dbReference type="NCBI Taxonomy" id="317"/>
    <lineage>
        <taxon>Bacteria</taxon>
        <taxon>Pseudomonadati</taxon>
        <taxon>Pseudomonadota</taxon>
        <taxon>Gammaproteobacteria</taxon>
        <taxon>Pseudomonadales</taxon>
        <taxon>Pseudomonadaceae</taxon>
        <taxon>Pseudomonas</taxon>
    </lineage>
</organism>
<dbReference type="Pfam" id="PF04964">
    <property type="entry name" value="Flp_Fap"/>
    <property type="match status" value="1"/>
</dbReference>
<dbReference type="AlphaFoldDB" id="A0A3T0JNU0"/>
<evidence type="ECO:0000313" key="3">
    <source>
        <dbReference type="Proteomes" id="UP000282760"/>
    </source>
</evidence>
<evidence type="ECO:0000313" key="2">
    <source>
        <dbReference type="EMBL" id="AZV25092.1"/>
    </source>
</evidence>
<feature type="transmembrane region" description="Helical" evidence="1">
    <location>
        <begin position="25"/>
        <end position="46"/>
    </location>
</feature>
<proteinExistence type="predicted"/>
<keyword evidence="1" id="KW-1133">Transmembrane helix</keyword>
<evidence type="ECO:0000256" key="1">
    <source>
        <dbReference type="SAM" id="Phobius"/>
    </source>
</evidence>
<dbReference type="EMBL" id="CP024646">
    <property type="protein sequence ID" value="AZV25092.1"/>
    <property type="molecule type" value="Genomic_DNA"/>
</dbReference>
<accession>A0A3T0JNU0</accession>
<dbReference type="InterPro" id="IPR007047">
    <property type="entry name" value="Flp_Fap"/>
</dbReference>